<evidence type="ECO:0000313" key="3">
    <source>
        <dbReference type="EMBL" id="MBB5055342.1"/>
    </source>
</evidence>
<dbReference type="EMBL" id="JACHIP010000001">
    <property type="protein sequence ID" value="MBB5055342.1"/>
    <property type="molecule type" value="Genomic_DNA"/>
</dbReference>
<evidence type="ECO:0000313" key="4">
    <source>
        <dbReference type="Proteomes" id="UP000540989"/>
    </source>
</evidence>
<keyword evidence="4" id="KW-1185">Reference proteome</keyword>
<accession>A0A7W7Z8R3</accession>
<proteinExistence type="inferred from homology"/>
<keyword evidence="2" id="KW-0175">Coiled coil</keyword>
<gene>
    <name evidence="3" type="ORF">HDF16_000011</name>
</gene>
<evidence type="ECO:0000256" key="2">
    <source>
        <dbReference type="SAM" id="Coils"/>
    </source>
</evidence>
<reference evidence="3 4" key="1">
    <citation type="submission" date="2020-08" db="EMBL/GenBank/DDBJ databases">
        <title>Genomic Encyclopedia of Type Strains, Phase IV (KMG-V): Genome sequencing to study the core and pangenomes of soil and plant-associated prokaryotes.</title>
        <authorList>
            <person name="Whitman W."/>
        </authorList>
    </citation>
    <scope>NUCLEOTIDE SEQUENCE [LARGE SCALE GENOMIC DNA]</scope>
    <source>
        <strain evidence="3 4">M8UP14</strain>
    </source>
</reference>
<organism evidence="3 4">
    <name type="scientific">Granulicella aggregans</name>
    <dbReference type="NCBI Taxonomy" id="474949"/>
    <lineage>
        <taxon>Bacteria</taxon>
        <taxon>Pseudomonadati</taxon>
        <taxon>Acidobacteriota</taxon>
        <taxon>Terriglobia</taxon>
        <taxon>Terriglobales</taxon>
        <taxon>Acidobacteriaceae</taxon>
        <taxon>Granulicella</taxon>
    </lineage>
</organism>
<evidence type="ECO:0000256" key="1">
    <source>
        <dbReference type="ARBA" id="ARBA00043985"/>
    </source>
</evidence>
<dbReference type="InterPro" id="IPR007157">
    <property type="entry name" value="PspA_VIPP1"/>
</dbReference>
<feature type="coiled-coil region" evidence="2">
    <location>
        <begin position="54"/>
        <end position="121"/>
    </location>
</feature>
<comment type="similarity">
    <text evidence="1">Belongs to the PspA/Vipp/IM30 family.</text>
</comment>
<protein>
    <submittedName>
        <fullName evidence="3">Phage shock protein A</fullName>
    </submittedName>
</protein>
<dbReference type="RefSeq" id="WP_184212975.1">
    <property type="nucleotide sequence ID" value="NZ_JACHIP010000001.1"/>
</dbReference>
<sequence>MFSRIGNLFKGFLGLFVSGLERRNPAALLEVEQENLRKQVGKFNSGLAAHAGLVERLIGQVRKLESDQADLRAKTAANLKLGNRDAAGQYALRLQTIDRELDENRKQMEQAETTYKELVRARDVAFSIARQKIESLKAGISDLKMKRAMAEITEMASGMVTELGGSGDTLNRLESMVQEERYKASGRVRVAVDSLDLHDVHIKEAEQSALAEQALAAFEAQQAPKQVSGGVETVPEVMPTTLATDDVRKR</sequence>
<comment type="caution">
    <text evidence="3">The sequence shown here is derived from an EMBL/GenBank/DDBJ whole genome shotgun (WGS) entry which is preliminary data.</text>
</comment>
<dbReference type="AlphaFoldDB" id="A0A7W7Z8R3"/>
<dbReference type="Pfam" id="PF04012">
    <property type="entry name" value="PspA_IM30"/>
    <property type="match status" value="1"/>
</dbReference>
<name>A0A7W7Z8R3_9BACT</name>
<dbReference type="Proteomes" id="UP000540989">
    <property type="component" value="Unassembled WGS sequence"/>
</dbReference>